<dbReference type="HOGENOM" id="CLU_062630_0_0_12"/>
<dbReference type="PANTHER" id="PTHR34448:SF1">
    <property type="entry name" value="BLL6088 PROTEIN"/>
    <property type="match status" value="1"/>
</dbReference>
<dbReference type="Pfam" id="PF26233">
    <property type="entry name" value="NicX"/>
    <property type="match status" value="1"/>
</dbReference>
<sequence length="394" mass="42995">MYAVRMNNEIQEKIKQTALVVVRDVCALKKGERVLIITNPENDTLEISRRLYEAADELGGKAVIVMQKTKTLLDFAEPEVIAALHTEPDICLSVSANKLGKDEAGSKKPFVAENGEEFSHIFNYNYEGKKNMRAVWTPGLTIDMFVRTAGIDYKLLQKRCRILADKFKGASFVRVTSPSGTDITVPVKGREAFCDDGDFSKPGSGGNIPAGEVFISPLTPKTSEGCQGRIVFDGSMSVAEGTLIIDDPIVVDVDKGYVRSIANKSGKPLDTSGENRAALRLLQSISTAEKQAVEMEKDGRLPAGKGAEYARNARNIGELGIGLNPAARITGKMLEDEKAFKTCHFAIGSNYDNDAKSLIHYDGVVRNPTIVIHYEDGSEFVAEKDGELNDVLKQ</sequence>
<proteinExistence type="predicted"/>
<protein>
    <recommendedName>
        <fullName evidence="4">Peptidase M17</fullName>
    </recommendedName>
</protein>
<dbReference type="Proteomes" id="UP000014541">
    <property type="component" value="Unassembled WGS sequence"/>
</dbReference>
<evidence type="ECO:0000256" key="1">
    <source>
        <dbReference type="ARBA" id="ARBA00022723"/>
    </source>
</evidence>
<dbReference type="InterPro" id="IPR052170">
    <property type="entry name" value="M29_Exopeptidase"/>
</dbReference>
<dbReference type="InterPro" id="IPR058739">
    <property type="entry name" value="NicX"/>
</dbReference>
<comment type="caution">
    <text evidence="2">The sequence shown here is derived from an EMBL/GenBank/DDBJ whole genome shotgun (WGS) entry which is preliminary data.</text>
</comment>
<keyword evidence="3" id="KW-1185">Reference proteome</keyword>
<evidence type="ECO:0000313" key="3">
    <source>
        <dbReference type="Proteomes" id="UP000014541"/>
    </source>
</evidence>
<dbReference type="EMBL" id="ATFF01000006">
    <property type="protein sequence ID" value="EPF31690.1"/>
    <property type="molecule type" value="Genomic_DNA"/>
</dbReference>
<reference evidence="2 3" key="1">
    <citation type="submission" date="2013-04" db="EMBL/GenBank/DDBJ databases">
        <title>The Genome Sequence of Treponema maltophilum ATCC 51939.</title>
        <authorList>
            <consortium name="The Broad Institute Genomics Platform"/>
            <person name="Earl A."/>
            <person name="Ward D."/>
            <person name="Feldgarden M."/>
            <person name="Gevers D."/>
            <person name="Leonetti C."/>
            <person name="Blanton J.M."/>
            <person name="Dewhirst F.E."/>
            <person name="Izard J."/>
            <person name="Walker B."/>
            <person name="Young S."/>
            <person name="Zeng Q."/>
            <person name="Gargeya S."/>
            <person name="Fitzgerald M."/>
            <person name="Haas B."/>
            <person name="Abouelleil A."/>
            <person name="Allen A.W."/>
            <person name="Alvarado L."/>
            <person name="Arachchi H.M."/>
            <person name="Berlin A.M."/>
            <person name="Chapman S.B."/>
            <person name="Gainer-Dewar J."/>
            <person name="Goldberg J."/>
            <person name="Griggs A."/>
            <person name="Gujja S."/>
            <person name="Hansen M."/>
            <person name="Howarth C."/>
            <person name="Imamovic A."/>
            <person name="Ireland A."/>
            <person name="Larimer J."/>
            <person name="McCowan C."/>
            <person name="Murphy C."/>
            <person name="Pearson M."/>
            <person name="Poon T.W."/>
            <person name="Priest M."/>
            <person name="Roberts A."/>
            <person name="Saif S."/>
            <person name="Shea T."/>
            <person name="Sisk P."/>
            <person name="Sykes S."/>
            <person name="Wortman J."/>
            <person name="Nusbaum C."/>
            <person name="Birren B."/>
        </authorList>
    </citation>
    <scope>NUCLEOTIDE SEQUENCE [LARGE SCALE GENOMIC DNA]</scope>
    <source>
        <strain evidence="2 3">ATCC 51939</strain>
    </source>
</reference>
<dbReference type="STRING" id="1125699.HMPREF9194_02041"/>
<name>S3K2H5_TREMA</name>
<dbReference type="PATRIC" id="fig|1125699.3.peg.2061"/>
<accession>S3K2H5</accession>
<dbReference type="AlphaFoldDB" id="S3K2H5"/>
<evidence type="ECO:0000313" key="2">
    <source>
        <dbReference type="EMBL" id="EPF31690.1"/>
    </source>
</evidence>
<dbReference type="SUPFAM" id="SSF144052">
    <property type="entry name" value="Thermophilic metalloprotease-like"/>
    <property type="match status" value="2"/>
</dbReference>
<gene>
    <name evidence="2" type="ORF">HMPREF9194_02041</name>
</gene>
<dbReference type="eggNOG" id="COG2309">
    <property type="taxonomic scope" value="Bacteria"/>
</dbReference>
<organism evidence="2 3">
    <name type="scientific">Treponema maltophilum ATCC 51939</name>
    <dbReference type="NCBI Taxonomy" id="1125699"/>
    <lineage>
        <taxon>Bacteria</taxon>
        <taxon>Pseudomonadati</taxon>
        <taxon>Spirochaetota</taxon>
        <taxon>Spirochaetia</taxon>
        <taxon>Spirochaetales</taxon>
        <taxon>Treponemataceae</taxon>
        <taxon>Treponema</taxon>
    </lineage>
</organism>
<dbReference type="PANTHER" id="PTHR34448">
    <property type="entry name" value="AMINOPEPTIDASE"/>
    <property type="match status" value="1"/>
</dbReference>
<evidence type="ECO:0008006" key="4">
    <source>
        <dbReference type="Google" id="ProtNLM"/>
    </source>
</evidence>
<dbReference type="GO" id="GO:0046872">
    <property type="term" value="F:metal ion binding"/>
    <property type="evidence" value="ECO:0007669"/>
    <property type="project" value="UniProtKB-KW"/>
</dbReference>
<keyword evidence="1" id="KW-0479">Metal-binding</keyword>